<accession>A0A512DD10</accession>
<feature type="compositionally biased region" description="Pro residues" evidence="3">
    <location>
        <begin position="15"/>
        <end position="38"/>
    </location>
</feature>
<evidence type="ECO:0000256" key="1">
    <source>
        <dbReference type="ARBA" id="ARBA00023186"/>
    </source>
</evidence>
<comment type="subcellular location">
    <subcellularLocation>
        <location evidence="2">Cytoplasm</location>
    </subcellularLocation>
</comment>
<dbReference type="RefSeq" id="WP_222595867.1">
    <property type="nucleotide sequence ID" value="NZ_BAAARM010000003.1"/>
</dbReference>
<comment type="subunit">
    <text evidence="2">UreD, UreF and UreG form a complex that acts as a GTP-hydrolysis-dependent molecular chaperone, activating the urease apoprotein by helping to assemble the nickel containing metallocenter of UreC. The UreE protein probably delivers the nickel.</text>
</comment>
<dbReference type="GO" id="GO:0016151">
    <property type="term" value="F:nickel cation binding"/>
    <property type="evidence" value="ECO:0007669"/>
    <property type="project" value="UniProtKB-UniRule"/>
</dbReference>
<keyword evidence="5" id="KW-1185">Reference proteome</keyword>
<dbReference type="InterPro" id="IPR002669">
    <property type="entry name" value="UreD"/>
</dbReference>
<sequence length="280" mass="28758">MSLSLSTGDLAAPVLRPPRPAARAEPPSPVARPEPPAPVATTVRVERRAGRAVVDLRRGALAPYLLDDDGRTVRVALVAAGALLLGGDDVRVRVHVGAGAALELVETSGTVAYDGRGRGARWRVDVVVEDGGVLVWDAQPFVVASGADVDRGTTVRLGAGAVACLRETLVLGRSGEAGGRLRTALRVDGPGGPVLVEDLHLDGARPEPGVLGGHRVLDQVVLAGRRPDPGPVPAGRGAPTVLALEEPGAVARRLGDEVHRVALTDVAAAWCVQAGRQHAG</sequence>
<keyword evidence="2" id="KW-0996">Nickel insertion</keyword>
<reference evidence="4 5" key="1">
    <citation type="submission" date="2019-07" db="EMBL/GenBank/DDBJ databases">
        <title>Whole genome shotgun sequence of Cellulomonas aerilata NBRC 106308.</title>
        <authorList>
            <person name="Hosoyama A."/>
            <person name="Uohara A."/>
            <person name="Ohji S."/>
            <person name="Ichikawa N."/>
        </authorList>
    </citation>
    <scope>NUCLEOTIDE SEQUENCE [LARGE SCALE GENOMIC DNA]</scope>
    <source>
        <strain evidence="4 5">NBRC 106308</strain>
    </source>
</reference>
<keyword evidence="1 2" id="KW-0143">Chaperone</keyword>
<evidence type="ECO:0000313" key="4">
    <source>
        <dbReference type="EMBL" id="GEO34100.1"/>
    </source>
</evidence>
<organism evidence="4 5">
    <name type="scientific">Cellulomonas aerilata</name>
    <dbReference type="NCBI Taxonomy" id="515326"/>
    <lineage>
        <taxon>Bacteria</taxon>
        <taxon>Bacillati</taxon>
        <taxon>Actinomycetota</taxon>
        <taxon>Actinomycetes</taxon>
        <taxon>Micrococcales</taxon>
        <taxon>Cellulomonadaceae</taxon>
        <taxon>Cellulomonas</taxon>
    </lineage>
</organism>
<proteinExistence type="inferred from homology"/>
<dbReference type="GO" id="GO:0005737">
    <property type="term" value="C:cytoplasm"/>
    <property type="evidence" value="ECO:0007669"/>
    <property type="project" value="UniProtKB-SubCell"/>
</dbReference>
<dbReference type="Pfam" id="PF01774">
    <property type="entry name" value="UreD"/>
    <property type="match status" value="1"/>
</dbReference>
<feature type="region of interest" description="Disordered" evidence="3">
    <location>
        <begin position="1"/>
        <end position="38"/>
    </location>
</feature>
<evidence type="ECO:0000313" key="5">
    <source>
        <dbReference type="Proteomes" id="UP000321181"/>
    </source>
</evidence>
<evidence type="ECO:0000256" key="2">
    <source>
        <dbReference type="HAMAP-Rule" id="MF_01384"/>
    </source>
</evidence>
<keyword evidence="2" id="KW-0963">Cytoplasm</keyword>
<evidence type="ECO:0000256" key="3">
    <source>
        <dbReference type="SAM" id="MobiDB-lite"/>
    </source>
</evidence>
<comment type="caution">
    <text evidence="4">The sequence shown here is derived from an EMBL/GenBank/DDBJ whole genome shotgun (WGS) entry which is preliminary data.</text>
</comment>
<gene>
    <name evidence="2" type="primary">ureD</name>
    <name evidence="4" type="ORF">CAE01nite_18250</name>
</gene>
<dbReference type="Proteomes" id="UP000321181">
    <property type="component" value="Unassembled WGS sequence"/>
</dbReference>
<dbReference type="EMBL" id="BJYY01000013">
    <property type="protein sequence ID" value="GEO34100.1"/>
    <property type="molecule type" value="Genomic_DNA"/>
</dbReference>
<protein>
    <recommendedName>
        <fullName evidence="2">Urease accessory protein UreD</fullName>
    </recommendedName>
</protein>
<comment type="similarity">
    <text evidence="2">Belongs to the UreD family.</text>
</comment>
<dbReference type="HAMAP" id="MF_01384">
    <property type="entry name" value="UreD"/>
    <property type="match status" value="1"/>
</dbReference>
<dbReference type="AlphaFoldDB" id="A0A512DD10"/>
<comment type="function">
    <text evidence="2">Required for maturation of urease via the functional incorporation of the urease nickel metallocenter.</text>
</comment>
<name>A0A512DD10_9CELL</name>